<dbReference type="CDD" id="cd03046">
    <property type="entry name" value="GST_N_GTT1_like"/>
    <property type="match status" value="1"/>
</dbReference>
<organism evidence="3 4">
    <name type="scientific">Aliidiomarina soli</name>
    <dbReference type="NCBI Taxonomy" id="1928574"/>
    <lineage>
        <taxon>Bacteria</taxon>
        <taxon>Pseudomonadati</taxon>
        <taxon>Pseudomonadota</taxon>
        <taxon>Gammaproteobacteria</taxon>
        <taxon>Alteromonadales</taxon>
        <taxon>Idiomarinaceae</taxon>
        <taxon>Aliidiomarina</taxon>
    </lineage>
</organism>
<protein>
    <submittedName>
        <fullName evidence="3">Glutathione S-transferase family protein</fullName>
    </submittedName>
</protein>
<name>A0A432WCC9_9GAMM</name>
<dbReference type="CDD" id="cd03207">
    <property type="entry name" value="GST_C_8"/>
    <property type="match status" value="1"/>
</dbReference>
<keyword evidence="4" id="KW-1185">Reference proteome</keyword>
<sequence length="219" mass="24481">MMITVYGFGKVAPQVIGITRDLRVLWALEECELEYQVRGLDDFADELHGPDFLALNPFGKVPAIDDDGLILFESGAIVSYLAEKSGKLMPESAAERAKALQWAFAALDTVEGPLTEIASIDLFDAEAEWAKLRRPALVELAHKRLEVLSDTLGKTRYLLGSVFTYPDILMALAVRQIQHTTILETYPKVTAYLARCYERASWQTSFDEYSRRLQGTGAM</sequence>
<dbReference type="Pfam" id="PF14497">
    <property type="entry name" value="GST_C_3"/>
    <property type="match status" value="1"/>
</dbReference>
<evidence type="ECO:0000259" key="1">
    <source>
        <dbReference type="PROSITE" id="PS50404"/>
    </source>
</evidence>
<dbReference type="InterPro" id="IPR004045">
    <property type="entry name" value="Glutathione_S-Trfase_N"/>
</dbReference>
<dbReference type="SUPFAM" id="SSF52833">
    <property type="entry name" value="Thioredoxin-like"/>
    <property type="match status" value="1"/>
</dbReference>
<dbReference type="Pfam" id="PF02798">
    <property type="entry name" value="GST_N"/>
    <property type="match status" value="1"/>
</dbReference>
<accession>A0A432WCC9</accession>
<proteinExistence type="predicted"/>
<dbReference type="SFLD" id="SFLDS00019">
    <property type="entry name" value="Glutathione_Transferase_(cytos"/>
    <property type="match status" value="1"/>
</dbReference>
<dbReference type="InterPro" id="IPR036282">
    <property type="entry name" value="Glutathione-S-Trfase_C_sf"/>
</dbReference>
<dbReference type="Proteomes" id="UP000287823">
    <property type="component" value="Unassembled WGS sequence"/>
</dbReference>
<dbReference type="InterPro" id="IPR004046">
    <property type="entry name" value="GST_C"/>
</dbReference>
<feature type="domain" description="GST N-terminal" evidence="1">
    <location>
        <begin position="23"/>
        <end position="89"/>
    </location>
</feature>
<dbReference type="InterPro" id="IPR036249">
    <property type="entry name" value="Thioredoxin-like_sf"/>
</dbReference>
<reference evidence="3 4" key="1">
    <citation type="journal article" date="2011" name="Front. Microbiol.">
        <title>Genomic signatures of strain selection and enhancement in Bacillus atrophaeus var. globigii, a historical biowarfare simulant.</title>
        <authorList>
            <person name="Gibbons H.S."/>
            <person name="Broomall S.M."/>
            <person name="McNew L.A."/>
            <person name="Daligault H."/>
            <person name="Chapman C."/>
            <person name="Bruce D."/>
            <person name="Karavis M."/>
            <person name="Krepps M."/>
            <person name="McGregor P.A."/>
            <person name="Hong C."/>
            <person name="Park K.H."/>
            <person name="Akmal A."/>
            <person name="Feldman A."/>
            <person name="Lin J.S."/>
            <person name="Chang W.E."/>
            <person name="Higgs B.W."/>
            <person name="Demirev P."/>
            <person name="Lindquist J."/>
            <person name="Liem A."/>
            <person name="Fochler E."/>
            <person name="Read T.D."/>
            <person name="Tapia R."/>
            <person name="Johnson S."/>
            <person name="Bishop-Lilly K.A."/>
            <person name="Detter C."/>
            <person name="Han C."/>
            <person name="Sozhamannan S."/>
            <person name="Rosenzweig C.N."/>
            <person name="Skowronski E.W."/>
        </authorList>
    </citation>
    <scope>NUCLEOTIDE SEQUENCE [LARGE SCALE GENOMIC DNA]</scope>
    <source>
        <strain evidence="3 4">Y4G10-17</strain>
    </source>
</reference>
<dbReference type="PANTHER" id="PTHR44051">
    <property type="entry name" value="GLUTATHIONE S-TRANSFERASE-RELATED"/>
    <property type="match status" value="1"/>
</dbReference>
<dbReference type="Gene3D" id="1.20.1050.10">
    <property type="match status" value="1"/>
</dbReference>
<evidence type="ECO:0000313" key="4">
    <source>
        <dbReference type="Proteomes" id="UP000287823"/>
    </source>
</evidence>
<dbReference type="PANTHER" id="PTHR44051:SF8">
    <property type="entry name" value="GLUTATHIONE S-TRANSFERASE GSTA"/>
    <property type="match status" value="1"/>
</dbReference>
<gene>
    <name evidence="3" type="ORF">CWE14_14060</name>
</gene>
<dbReference type="AlphaFoldDB" id="A0A432WCC9"/>
<feature type="domain" description="GST C-terminal" evidence="2">
    <location>
        <begin position="92"/>
        <end position="216"/>
    </location>
</feature>
<evidence type="ECO:0000259" key="2">
    <source>
        <dbReference type="PROSITE" id="PS50405"/>
    </source>
</evidence>
<dbReference type="InterPro" id="IPR040079">
    <property type="entry name" value="Glutathione_S-Trfase"/>
</dbReference>
<dbReference type="SFLD" id="SFLDG00358">
    <property type="entry name" value="Main_(cytGST)"/>
    <property type="match status" value="1"/>
</dbReference>
<dbReference type="InterPro" id="IPR010987">
    <property type="entry name" value="Glutathione-S-Trfase_C-like"/>
</dbReference>
<dbReference type="PROSITE" id="PS50404">
    <property type="entry name" value="GST_NTER"/>
    <property type="match status" value="1"/>
</dbReference>
<comment type="caution">
    <text evidence="3">The sequence shown here is derived from an EMBL/GenBank/DDBJ whole genome shotgun (WGS) entry which is preliminary data.</text>
</comment>
<evidence type="ECO:0000313" key="3">
    <source>
        <dbReference type="EMBL" id="RUO29580.1"/>
    </source>
</evidence>
<keyword evidence="3" id="KW-0808">Transferase</keyword>
<dbReference type="RefSeq" id="WP_126799955.1">
    <property type="nucleotide sequence ID" value="NZ_PIPO01000007.1"/>
</dbReference>
<dbReference type="EMBL" id="PIPO01000007">
    <property type="protein sequence ID" value="RUO29580.1"/>
    <property type="molecule type" value="Genomic_DNA"/>
</dbReference>
<dbReference type="GO" id="GO:0016740">
    <property type="term" value="F:transferase activity"/>
    <property type="evidence" value="ECO:0007669"/>
    <property type="project" value="UniProtKB-KW"/>
</dbReference>
<dbReference type="Gene3D" id="3.40.30.10">
    <property type="entry name" value="Glutaredoxin"/>
    <property type="match status" value="1"/>
</dbReference>
<dbReference type="SUPFAM" id="SSF47616">
    <property type="entry name" value="GST C-terminal domain-like"/>
    <property type="match status" value="1"/>
</dbReference>
<dbReference type="PROSITE" id="PS50405">
    <property type="entry name" value="GST_CTER"/>
    <property type="match status" value="1"/>
</dbReference>